<dbReference type="Proteomes" id="UP000322000">
    <property type="component" value="Chromosome 20"/>
</dbReference>
<proteinExistence type="predicted"/>
<reference evidence="2" key="1">
    <citation type="submission" date="2025-08" db="UniProtKB">
        <authorList>
            <consortium name="RefSeq"/>
        </authorList>
    </citation>
    <scope>IDENTIFICATION</scope>
</reference>
<gene>
    <name evidence="2" type="primary">LOC113503822</name>
</gene>
<accession>A0A7E5WLU1</accession>
<dbReference type="RefSeq" id="XP_026741720.1">
    <property type="nucleotide sequence ID" value="XM_026885919.1"/>
</dbReference>
<dbReference type="GeneID" id="113503822"/>
<dbReference type="OrthoDB" id="7424700at2759"/>
<sequence>MTYVALQRPRLLLCKTQYVENLTVTSLRYSRKDPLYYLVIEGKLMDVFGNNITVIFDFYQFSNNRYLPTYVGIREKMCDFVDKHNIFGVSLLKSLGNRTCPYHPGFYHLNLTTATSLIPASFPYRQGRMYVNISLNSHGREGVIISGYSDLEMKTYYKKN</sequence>
<dbReference type="KEGG" id="tnl:113503822"/>
<protein>
    <submittedName>
        <fullName evidence="2">Uncharacterized protein LOC113503822</fullName>
    </submittedName>
</protein>
<dbReference type="AlphaFoldDB" id="A0A7E5WLU1"/>
<organism evidence="1 2">
    <name type="scientific">Trichoplusia ni</name>
    <name type="common">Cabbage looper</name>
    <dbReference type="NCBI Taxonomy" id="7111"/>
    <lineage>
        <taxon>Eukaryota</taxon>
        <taxon>Metazoa</taxon>
        <taxon>Ecdysozoa</taxon>
        <taxon>Arthropoda</taxon>
        <taxon>Hexapoda</taxon>
        <taxon>Insecta</taxon>
        <taxon>Pterygota</taxon>
        <taxon>Neoptera</taxon>
        <taxon>Endopterygota</taxon>
        <taxon>Lepidoptera</taxon>
        <taxon>Glossata</taxon>
        <taxon>Ditrysia</taxon>
        <taxon>Noctuoidea</taxon>
        <taxon>Noctuidae</taxon>
        <taxon>Plusiinae</taxon>
        <taxon>Trichoplusia</taxon>
    </lineage>
</organism>
<dbReference type="InParanoid" id="A0A7E5WLU1"/>
<keyword evidence="1" id="KW-1185">Reference proteome</keyword>
<evidence type="ECO:0000313" key="1">
    <source>
        <dbReference type="Proteomes" id="UP000322000"/>
    </source>
</evidence>
<name>A0A7E5WLU1_TRINI</name>
<evidence type="ECO:0000313" key="2">
    <source>
        <dbReference type="RefSeq" id="XP_026741720.1"/>
    </source>
</evidence>